<keyword evidence="1 3" id="KW-0378">Hydrolase</keyword>
<dbReference type="PANTHER" id="PTHR42776:SF27">
    <property type="entry name" value="DIPEPTIDYL PEPTIDASE FAMILY MEMBER 6"/>
    <property type="match status" value="1"/>
</dbReference>
<dbReference type="Gene3D" id="2.120.10.30">
    <property type="entry name" value="TolB, C-terminal domain"/>
    <property type="match status" value="1"/>
</dbReference>
<evidence type="ECO:0000256" key="1">
    <source>
        <dbReference type="ARBA" id="ARBA00022801"/>
    </source>
</evidence>
<gene>
    <name evidence="3" type="ORF">ACFQ4G_11930</name>
</gene>
<dbReference type="Pfam" id="PF00326">
    <property type="entry name" value="Peptidase_S9"/>
    <property type="match status" value="1"/>
</dbReference>
<dbReference type="EC" id="3.4.-.-" evidence="3"/>
<accession>A0ABW3X240</accession>
<dbReference type="EMBL" id="JBHTND010000014">
    <property type="protein sequence ID" value="MFD1302278.1"/>
    <property type="molecule type" value="Genomic_DNA"/>
</dbReference>
<comment type="caution">
    <text evidence="3">The sequence shown here is derived from an EMBL/GenBank/DDBJ whole genome shotgun (WGS) entry which is preliminary data.</text>
</comment>
<evidence type="ECO:0000313" key="4">
    <source>
        <dbReference type="Proteomes" id="UP001597176"/>
    </source>
</evidence>
<dbReference type="SUPFAM" id="SSF53474">
    <property type="entry name" value="alpha/beta-Hydrolases"/>
    <property type="match status" value="1"/>
</dbReference>
<dbReference type="RefSeq" id="WP_238206517.1">
    <property type="nucleotide sequence ID" value="NZ_JBHTND010000014.1"/>
</dbReference>
<dbReference type="InterPro" id="IPR029058">
    <property type="entry name" value="AB_hydrolase_fold"/>
</dbReference>
<dbReference type="Gene3D" id="3.40.50.1820">
    <property type="entry name" value="alpha/beta hydrolase"/>
    <property type="match status" value="1"/>
</dbReference>
<organism evidence="3 4">
    <name type="scientific">Methylobacterium marchantiae</name>
    <dbReference type="NCBI Taxonomy" id="600331"/>
    <lineage>
        <taxon>Bacteria</taxon>
        <taxon>Pseudomonadati</taxon>
        <taxon>Pseudomonadota</taxon>
        <taxon>Alphaproteobacteria</taxon>
        <taxon>Hyphomicrobiales</taxon>
        <taxon>Methylobacteriaceae</taxon>
        <taxon>Methylobacterium</taxon>
    </lineage>
</organism>
<evidence type="ECO:0000259" key="2">
    <source>
        <dbReference type="Pfam" id="PF00326"/>
    </source>
</evidence>
<reference evidence="4" key="1">
    <citation type="journal article" date="2019" name="Int. J. Syst. Evol. Microbiol.">
        <title>The Global Catalogue of Microorganisms (GCM) 10K type strain sequencing project: providing services to taxonomists for standard genome sequencing and annotation.</title>
        <authorList>
            <consortium name="The Broad Institute Genomics Platform"/>
            <consortium name="The Broad Institute Genome Sequencing Center for Infectious Disease"/>
            <person name="Wu L."/>
            <person name="Ma J."/>
        </authorList>
    </citation>
    <scope>NUCLEOTIDE SEQUENCE [LARGE SCALE GENOMIC DNA]</scope>
    <source>
        <strain evidence="4">CCUG 56108</strain>
    </source>
</reference>
<evidence type="ECO:0000313" key="3">
    <source>
        <dbReference type="EMBL" id="MFD1302278.1"/>
    </source>
</evidence>
<dbReference type="InterPro" id="IPR001375">
    <property type="entry name" value="Peptidase_S9_cat"/>
</dbReference>
<keyword evidence="4" id="KW-1185">Reference proteome</keyword>
<dbReference type="Proteomes" id="UP001597176">
    <property type="component" value="Unassembled WGS sequence"/>
</dbReference>
<name>A0ABW3X240_9HYPH</name>
<sequence length="627" mass="69422">MVTDLIPRRHLFGNPVRTAYKISPDGRFLSWVAPVEGVLNLWVGPAETPGIGTPVTADRGRGISQYSWTYEPDHLVYLQDADGDENHHVFAVDLSNLACRDLTPIPGIMADIAGISRFVRGSILVSINARDPRFHDLYRIDLRTGTRDLVEENPGFAGFVTDEHFRPRLALQLPSDGSSRALRRGPDGWEPWLDFSAEDARISGPDHLDAVGAFVFCRDSRGRDTAALTRVALSDGATTILAAHDEADIGFVLNDVETLEPLAYAINHQRVRWYPLDERVRGDFAFLDSREIGDWHLASRSEDDRFWVLSTESDIRPWRTYLYDRREQRLTDLGSVYPELDTAPLVPMRPVMIRSRDGLDLVSYLTRPRDAEAAGALVLLVHGGPWGRDGFGFNPLHQWLADRGYAALSVNFRASTGFGKAFLNAGDGEWGRRMDDDLLDAVAWAVDEGIADPARIAIMGGSYGGYATLAALARNPEVYACGIDIVGPANLETLVRTIPPYWEAMRAQLHRAIGDPDTEEGLALLRERSPVFMADRIRSPLLIAQGANDPRVRQDESDQMVAAMEAKGIPVTYLLFPDEGHGFVRPDNRLAFFAAAEAFLARHLGGRAEPLEADEAPGTSMKVMREG</sequence>
<protein>
    <submittedName>
        <fullName evidence="3">Alpha/beta hydrolase family protein</fullName>
        <ecNumber evidence="3">3.4.-.-</ecNumber>
    </submittedName>
</protein>
<dbReference type="GO" id="GO:0016787">
    <property type="term" value="F:hydrolase activity"/>
    <property type="evidence" value="ECO:0007669"/>
    <property type="project" value="UniProtKB-KW"/>
</dbReference>
<dbReference type="PANTHER" id="PTHR42776">
    <property type="entry name" value="SERINE PEPTIDASE S9 FAMILY MEMBER"/>
    <property type="match status" value="1"/>
</dbReference>
<dbReference type="SUPFAM" id="SSF82171">
    <property type="entry name" value="DPP6 N-terminal domain-like"/>
    <property type="match status" value="1"/>
</dbReference>
<feature type="domain" description="Peptidase S9 prolyl oligopeptidase catalytic" evidence="2">
    <location>
        <begin position="397"/>
        <end position="606"/>
    </location>
</feature>
<proteinExistence type="predicted"/>
<dbReference type="InterPro" id="IPR011042">
    <property type="entry name" value="6-blade_b-propeller_TolB-like"/>
</dbReference>